<organism evidence="1 2">
    <name type="scientific">Paramuricea clavata</name>
    <name type="common">Red gorgonian</name>
    <name type="synonym">Violescent sea-whip</name>
    <dbReference type="NCBI Taxonomy" id="317549"/>
    <lineage>
        <taxon>Eukaryota</taxon>
        <taxon>Metazoa</taxon>
        <taxon>Cnidaria</taxon>
        <taxon>Anthozoa</taxon>
        <taxon>Octocorallia</taxon>
        <taxon>Malacalcyonacea</taxon>
        <taxon>Plexauridae</taxon>
        <taxon>Paramuricea</taxon>
    </lineage>
</organism>
<reference evidence="1" key="1">
    <citation type="submission" date="2020-04" db="EMBL/GenBank/DDBJ databases">
        <authorList>
            <person name="Alioto T."/>
            <person name="Alioto T."/>
            <person name="Gomez Garrido J."/>
        </authorList>
    </citation>
    <scope>NUCLEOTIDE SEQUENCE</scope>
    <source>
        <strain evidence="1">A484AB</strain>
    </source>
</reference>
<name>A0A6S7J4A0_PARCT</name>
<proteinExistence type="predicted"/>
<dbReference type="AlphaFoldDB" id="A0A6S7J4A0"/>
<dbReference type="Proteomes" id="UP001152795">
    <property type="component" value="Unassembled WGS sequence"/>
</dbReference>
<evidence type="ECO:0000313" key="1">
    <source>
        <dbReference type="EMBL" id="CAB4023850.1"/>
    </source>
</evidence>
<protein>
    <submittedName>
        <fullName evidence="1">Uncharacterized protein</fullName>
    </submittedName>
</protein>
<dbReference type="EMBL" id="CACRXK020012715">
    <property type="protein sequence ID" value="CAB4023850.1"/>
    <property type="molecule type" value="Genomic_DNA"/>
</dbReference>
<feature type="non-terminal residue" evidence="1">
    <location>
        <position position="76"/>
    </location>
</feature>
<gene>
    <name evidence="1" type="ORF">PACLA_8A020360</name>
</gene>
<evidence type="ECO:0000313" key="2">
    <source>
        <dbReference type="Proteomes" id="UP001152795"/>
    </source>
</evidence>
<accession>A0A6S7J4A0</accession>
<keyword evidence="2" id="KW-1185">Reference proteome</keyword>
<comment type="caution">
    <text evidence="1">The sequence shown here is derived from an EMBL/GenBank/DDBJ whole genome shotgun (WGS) entry which is preliminary data.</text>
</comment>
<sequence>MSTSILLCFLTVKVTKVHVDGVRRTKDDFVSGVIEDSGILAAKTIEEVLKYSQRAKSIFEKLGIFKSVDICLDKDE</sequence>
<dbReference type="OrthoDB" id="1724197at2759"/>